<feature type="compositionally biased region" description="Basic and acidic residues" evidence="1">
    <location>
        <begin position="786"/>
        <end position="795"/>
    </location>
</feature>
<feature type="compositionally biased region" description="Low complexity" evidence="1">
    <location>
        <begin position="587"/>
        <end position="598"/>
    </location>
</feature>
<reference evidence="2" key="1">
    <citation type="submission" date="2020-04" db="EMBL/GenBank/DDBJ databases">
        <title>Draft genome resource of the tomato pathogen Pseudocercospora fuligena.</title>
        <authorList>
            <person name="Zaccaron A."/>
        </authorList>
    </citation>
    <scope>NUCLEOTIDE SEQUENCE</scope>
    <source>
        <strain evidence="2">PF001</strain>
    </source>
</reference>
<feature type="compositionally biased region" description="Polar residues" evidence="1">
    <location>
        <begin position="618"/>
        <end position="629"/>
    </location>
</feature>
<dbReference type="EMBL" id="JABCIY010000061">
    <property type="protein sequence ID" value="KAF7194400.1"/>
    <property type="molecule type" value="Genomic_DNA"/>
</dbReference>
<feature type="compositionally biased region" description="Polar residues" evidence="1">
    <location>
        <begin position="980"/>
        <end position="995"/>
    </location>
</feature>
<feature type="compositionally biased region" description="Polar residues" evidence="1">
    <location>
        <begin position="915"/>
        <end position="932"/>
    </location>
</feature>
<dbReference type="Gene3D" id="3.40.20.10">
    <property type="entry name" value="Severin"/>
    <property type="match status" value="1"/>
</dbReference>
<feature type="compositionally biased region" description="Polar residues" evidence="1">
    <location>
        <begin position="839"/>
        <end position="861"/>
    </location>
</feature>
<feature type="compositionally biased region" description="Polar residues" evidence="1">
    <location>
        <begin position="1062"/>
        <end position="1076"/>
    </location>
</feature>
<organism evidence="2 3">
    <name type="scientific">Pseudocercospora fuligena</name>
    <dbReference type="NCBI Taxonomy" id="685502"/>
    <lineage>
        <taxon>Eukaryota</taxon>
        <taxon>Fungi</taxon>
        <taxon>Dikarya</taxon>
        <taxon>Ascomycota</taxon>
        <taxon>Pezizomycotina</taxon>
        <taxon>Dothideomycetes</taxon>
        <taxon>Dothideomycetidae</taxon>
        <taxon>Mycosphaerellales</taxon>
        <taxon>Mycosphaerellaceae</taxon>
        <taxon>Pseudocercospora</taxon>
    </lineage>
</organism>
<feature type="compositionally biased region" description="Polar residues" evidence="1">
    <location>
        <begin position="890"/>
        <end position="903"/>
    </location>
</feature>
<name>A0A8H6RM71_9PEZI</name>
<dbReference type="OrthoDB" id="74412at2759"/>
<feature type="region of interest" description="Disordered" evidence="1">
    <location>
        <begin position="961"/>
        <end position="1093"/>
    </location>
</feature>
<feature type="compositionally biased region" description="Low complexity" evidence="1">
    <location>
        <begin position="875"/>
        <end position="886"/>
    </location>
</feature>
<feature type="compositionally biased region" description="Polar residues" evidence="1">
    <location>
        <begin position="127"/>
        <end position="137"/>
    </location>
</feature>
<feature type="compositionally biased region" description="Polar residues" evidence="1">
    <location>
        <begin position="153"/>
        <end position="170"/>
    </location>
</feature>
<gene>
    <name evidence="2" type="ORF">HII31_04205</name>
</gene>
<feature type="compositionally biased region" description="Polar residues" evidence="1">
    <location>
        <begin position="668"/>
        <end position="680"/>
    </location>
</feature>
<protein>
    <recommendedName>
        <fullName evidence="4">ADF-H domain-containing protein</fullName>
    </recommendedName>
</protein>
<accession>A0A8H6RM71</accession>
<feature type="region of interest" description="Disordered" evidence="1">
    <location>
        <begin position="469"/>
        <end position="731"/>
    </location>
</feature>
<dbReference type="Proteomes" id="UP000660729">
    <property type="component" value="Unassembled WGS sequence"/>
</dbReference>
<feature type="compositionally biased region" description="Basic and acidic residues" evidence="1">
    <location>
        <begin position="632"/>
        <end position="641"/>
    </location>
</feature>
<feature type="compositionally biased region" description="Polar residues" evidence="1">
    <location>
        <begin position="1017"/>
        <end position="1028"/>
    </location>
</feature>
<comment type="caution">
    <text evidence="2">The sequence shown here is derived from an EMBL/GenBank/DDBJ whole genome shotgun (WGS) entry which is preliminary data.</text>
</comment>
<keyword evidence="3" id="KW-1185">Reference proteome</keyword>
<evidence type="ECO:0000256" key="1">
    <source>
        <dbReference type="SAM" id="MobiDB-lite"/>
    </source>
</evidence>
<evidence type="ECO:0000313" key="3">
    <source>
        <dbReference type="Proteomes" id="UP000660729"/>
    </source>
</evidence>
<feature type="region of interest" description="Disordered" evidence="1">
    <location>
        <begin position="751"/>
        <end position="820"/>
    </location>
</feature>
<dbReference type="SUPFAM" id="SSF55753">
    <property type="entry name" value="Actin depolymerizing proteins"/>
    <property type="match status" value="1"/>
</dbReference>
<evidence type="ECO:0000313" key="2">
    <source>
        <dbReference type="EMBL" id="KAF7194400.1"/>
    </source>
</evidence>
<sequence>MSLNGLDSPDVQDAYQTAVADAGGWFLLKYTSRDSVELLGRGKHGVSEARNAITAYTEASPLYGLIMYRRRKTLIKYIPEGTSRLLQARTAVHFQDVLEKYSPYETLLEISSADALNDTSLAASFQLHTASPSPSSSRLDEIQEDEDDGPAESNASSAPVTSAQRYSSRTRMSKRAERAERSMASLPHGKSPLSMSPRSTPPESPARSPAAKMLGSEKLPAAFMNPAELPLSQEALNENVAPESATQIVDPTRLPASDSKTTTSAPELGEKTLAAEEAPGVPPKTQKDLPEPEAPSVPPETPKDLPDLPAESPAVQARKASASSIDQAPMPEYKSALRSQSMDEEPYDFSKYDALFKPKVKLGPRPVHSPEKVKRPAVARVSAMPANFRPTVKKQEPTRPKSQGQTISRAAAVASPELDMPSLPPIPATPEYKPRPISRASIKSAPSHKSSGMTPDKVRLMKAVELRRKQLRKSQEQTFAIPLDVDVPEVPQLPQRSPLRERKNSSPPEMEGSANADQAMPLARVPEVEAEQEQLTTDDESQHQSSKADSGISLRYGTPDTQHTDTIEEESTVSAPEEKNVAAMDVPAAAGHPAGLPLTTDVPPNPESSPRSIEPEQTADTMSTASLTPTEKPGHSEHGSDETAVLPTIQMEDGSRPLTSDGEAPVQRSGSEVTIGQSTSDKSENSLEEPPSSPKRQNSDLAKRRRGLVEPLHIETSSGNPDDFGSDDDEFLEELHSATVHEAKPISMARSPVATAFPGGRRPSADTVASVRSVQIARASTLPIDRTSETPDRLSPDSSKPLFVGSSPTPPPDAMAGFTRSVSSGISKRIQALNELSARDSNAPSFGWQSRPLTPDTSPNGLSPHELQDRKSSRRTPTASRPSSYRRQSRNSANQTPVATPSAEQAPVWSVQHDPVTNRNSVTVTARITRPTTADAAEEDQVQLQKSEVLINHQRERGPIPAPIRTEAPSNGPTPALSPVLSTNSSDVHSLNSSRFGKHQGPGLPGLDDFPPPPSNRVLSTNSLSPTDENIAPKEGSRTSRFFKRMSTLTGPKKKNSPHPMASSTSLVSNEATSPLKTPPIQRESVATEKSDTPPAVVVGDLNVQLPDSLLWKRRIVTIDDAGYLQFAIASAMEIHKGIAQKKFSLSSFTMPYAPDLDRQELDHSVILEFQDGAAVQVACEDAMTQRQVLSVLKTYWKAYQAQTTQT</sequence>
<feature type="region of interest" description="Disordered" evidence="1">
    <location>
        <begin position="833"/>
        <end position="941"/>
    </location>
</feature>
<dbReference type="InterPro" id="IPR029006">
    <property type="entry name" value="ADF-H/Gelsolin-like_dom_sf"/>
</dbReference>
<feature type="region of interest" description="Disordered" evidence="1">
    <location>
        <begin position="127"/>
        <end position="345"/>
    </location>
</feature>
<dbReference type="AlphaFoldDB" id="A0A8H6RM71"/>
<evidence type="ECO:0008006" key="4">
    <source>
        <dbReference type="Google" id="ProtNLM"/>
    </source>
</evidence>
<feature type="region of interest" description="Disordered" evidence="1">
    <location>
        <begin position="361"/>
        <end position="457"/>
    </location>
</feature>
<feature type="compositionally biased region" description="Acidic residues" evidence="1">
    <location>
        <begin position="528"/>
        <end position="539"/>
    </location>
</feature>
<proteinExistence type="predicted"/>